<sequence length="593" mass="67522">MANAPLVLGLWAVLWELRPHYDKTRFTDLVLFLGIQGLQVVQSYELSIWRPLKPVVQVVITAFAVLGSVLALWALSRSRKQPKELDWEPVNCQVPLVHRCLTIHSRMFPKKHSFSYKYLQVSVPVEFEGNYGKIFSVKPSQKWALFQVDPTDYLERHDEASSLKEKLAQYLESQDVPRDSWHHAYLVTAPKFLGYSFNPVSFWYIYDHRDALTTMILEVNNTFGERRMYLLKDTPNDLAADANSSRFRNHWEKDFHVSPFNSRKGHYSLSALNPFRDGTIKAPGIDNNIVLTSSKSHAKLVARLLSDGSPLDLSSVSTATILQLVLQWCWLGIFTFPRIIKEAFVLFFQRKLHVWLRPEVVASSASRAPNATEMELEKNFIGYMKQVVSSSQQPVTIILSGSIFSPQTIGTEGSTDGKPPPQQIEIRILSPEFFTRMVHYHTILQAIQCEGSLAEEKSRTIEVSLLDSLSLLLTETKLTNTLPQLAIVSRLRWTTMTSLRCTPPDLAYSRKDKSPIQTGTGFSVLDEFVISNDSEGEAESYRRIATKLFLAKRLAFGLTEVMDLLDFGMRVLFTYYSPTSWSCLVHLLAWIKG</sequence>
<proteinExistence type="predicted"/>
<dbReference type="PANTHER" id="PTHR33973:SF4">
    <property type="entry name" value="OS07G0153300 PROTEIN"/>
    <property type="match status" value="1"/>
</dbReference>
<dbReference type="AlphaFoldDB" id="A0A6A6TUG9"/>
<evidence type="ECO:0000313" key="2">
    <source>
        <dbReference type="Proteomes" id="UP000799302"/>
    </source>
</evidence>
<protein>
    <submittedName>
        <fullName evidence="1">DUF1365-domain-containing protein</fullName>
    </submittedName>
</protein>
<accession>A0A6A6TUG9</accession>
<organism evidence="1 2">
    <name type="scientific">Microthyrium microscopicum</name>
    <dbReference type="NCBI Taxonomy" id="703497"/>
    <lineage>
        <taxon>Eukaryota</taxon>
        <taxon>Fungi</taxon>
        <taxon>Dikarya</taxon>
        <taxon>Ascomycota</taxon>
        <taxon>Pezizomycotina</taxon>
        <taxon>Dothideomycetes</taxon>
        <taxon>Dothideomycetes incertae sedis</taxon>
        <taxon>Microthyriales</taxon>
        <taxon>Microthyriaceae</taxon>
        <taxon>Microthyrium</taxon>
    </lineage>
</organism>
<dbReference type="Pfam" id="PF07103">
    <property type="entry name" value="DUF1365"/>
    <property type="match status" value="1"/>
</dbReference>
<dbReference type="EMBL" id="MU004244">
    <property type="protein sequence ID" value="KAF2663719.1"/>
    <property type="molecule type" value="Genomic_DNA"/>
</dbReference>
<name>A0A6A6TUG9_9PEZI</name>
<keyword evidence="2" id="KW-1185">Reference proteome</keyword>
<dbReference type="PANTHER" id="PTHR33973">
    <property type="entry name" value="OS07G0153300 PROTEIN"/>
    <property type="match status" value="1"/>
</dbReference>
<dbReference type="OrthoDB" id="3340520at2759"/>
<gene>
    <name evidence="1" type="ORF">BT63DRAFT_110780</name>
</gene>
<evidence type="ECO:0000313" key="1">
    <source>
        <dbReference type="EMBL" id="KAF2663719.1"/>
    </source>
</evidence>
<dbReference type="Proteomes" id="UP000799302">
    <property type="component" value="Unassembled WGS sequence"/>
</dbReference>
<reference evidence="1" key="1">
    <citation type="journal article" date="2020" name="Stud. Mycol.">
        <title>101 Dothideomycetes genomes: a test case for predicting lifestyles and emergence of pathogens.</title>
        <authorList>
            <person name="Haridas S."/>
            <person name="Albert R."/>
            <person name="Binder M."/>
            <person name="Bloem J."/>
            <person name="Labutti K."/>
            <person name="Salamov A."/>
            <person name="Andreopoulos B."/>
            <person name="Baker S."/>
            <person name="Barry K."/>
            <person name="Bills G."/>
            <person name="Bluhm B."/>
            <person name="Cannon C."/>
            <person name="Castanera R."/>
            <person name="Culley D."/>
            <person name="Daum C."/>
            <person name="Ezra D."/>
            <person name="Gonzalez J."/>
            <person name="Henrissat B."/>
            <person name="Kuo A."/>
            <person name="Liang C."/>
            <person name="Lipzen A."/>
            <person name="Lutzoni F."/>
            <person name="Magnuson J."/>
            <person name="Mondo S."/>
            <person name="Nolan M."/>
            <person name="Ohm R."/>
            <person name="Pangilinan J."/>
            <person name="Park H.-J."/>
            <person name="Ramirez L."/>
            <person name="Alfaro M."/>
            <person name="Sun H."/>
            <person name="Tritt A."/>
            <person name="Yoshinaga Y."/>
            <person name="Zwiers L.-H."/>
            <person name="Turgeon B."/>
            <person name="Goodwin S."/>
            <person name="Spatafora J."/>
            <person name="Crous P."/>
            <person name="Grigoriev I."/>
        </authorList>
    </citation>
    <scope>NUCLEOTIDE SEQUENCE</scope>
    <source>
        <strain evidence="1">CBS 115976</strain>
    </source>
</reference>
<dbReference type="InterPro" id="IPR010775">
    <property type="entry name" value="DUF1365"/>
</dbReference>